<reference evidence="2 3" key="1">
    <citation type="journal article" date="2019" name="Int. J. Syst. Evol. Microbiol.">
        <title>The Global Catalogue of Microorganisms (GCM) 10K type strain sequencing project: providing services to taxonomists for standard genome sequencing and annotation.</title>
        <authorList>
            <consortium name="The Broad Institute Genomics Platform"/>
            <consortium name="The Broad Institute Genome Sequencing Center for Infectious Disease"/>
            <person name="Wu L."/>
            <person name="Ma J."/>
        </authorList>
    </citation>
    <scope>NUCLEOTIDE SEQUENCE [LARGE SCALE GENOMIC DNA]</scope>
    <source>
        <strain evidence="2 3">JCM 14046</strain>
    </source>
</reference>
<gene>
    <name evidence="2" type="ORF">GCM10009737_30780</name>
</gene>
<dbReference type="PROSITE" id="PS51186">
    <property type="entry name" value="GNAT"/>
    <property type="match status" value="1"/>
</dbReference>
<dbReference type="Proteomes" id="UP001501612">
    <property type="component" value="Unassembled WGS sequence"/>
</dbReference>
<dbReference type="CDD" id="cd04301">
    <property type="entry name" value="NAT_SF"/>
    <property type="match status" value="1"/>
</dbReference>
<dbReference type="RefSeq" id="WP_344008475.1">
    <property type="nucleotide sequence ID" value="NZ_BAAAMY010000007.1"/>
</dbReference>
<dbReference type="EMBL" id="BAAAMY010000007">
    <property type="protein sequence ID" value="GAA1926763.1"/>
    <property type="molecule type" value="Genomic_DNA"/>
</dbReference>
<name>A0ABN2PN78_9ACTN</name>
<evidence type="ECO:0000259" key="1">
    <source>
        <dbReference type="PROSITE" id="PS51186"/>
    </source>
</evidence>
<dbReference type="Pfam" id="PF00583">
    <property type="entry name" value="Acetyltransf_1"/>
    <property type="match status" value="1"/>
</dbReference>
<dbReference type="InterPro" id="IPR016181">
    <property type="entry name" value="Acyl_CoA_acyltransferase"/>
</dbReference>
<sequence>MPDTLLEGLTDPFWRHHVAPGAVRRAWRRGEAAVVEMDRPMADGVRVLTAGVGPAADLDPLIAEVADEAERPWRLILDEASAGALPPAWRPAEPRSWHWMLTTQAPPAPPAPPPAVEEVDLASDSGQGAAAVDAVLDAAMPETHARPGTAGIECWLGVRGADGVLAGVGALARQPDGTGNLRGIAVLPSYGGQGLGTALSAALTRRALAGASGVATLGVYVDNAPALAVYDRLGFRTRHTFYSGRLAD</sequence>
<protein>
    <recommendedName>
        <fullName evidence="1">N-acetyltransferase domain-containing protein</fullName>
    </recommendedName>
</protein>
<accession>A0ABN2PN78</accession>
<dbReference type="SUPFAM" id="SSF55729">
    <property type="entry name" value="Acyl-CoA N-acyltransferases (Nat)"/>
    <property type="match status" value="1"/>
</dbReference>
<organism evidence="2 3">
    <name type="scientific">Nocardioides lentus</name>
    <dbReference type="NCBI Taxonomy" id="338077"/>
    <lineage>
        <taxon>Bacteria</taxon>
        <taxon>Bacillati</taxon>
        <taxon>Actinomycetota</taxon>
        <taxon>Actinomycetes</taxon>
        <taxon>Propionibacteriales</taxon>
        <taxon>Nocardioidaceae</taxon>
        <taxon>Nocardioides</taxon>
    </lineage>
</organism>
<feature type="domain" description="N-acetyltransferase" evidence="1">
    <location>
        <begin position="103"/>
        <end position="248"/>
    </location>
</feature>
<dbReference type="Gene3D" id="3.40.630.30">
    <property type="match status" value="1"/>
</dbReference>
<comment type="caution">
    <text evidence="2">The sequence shown here is derived from an EMBL/GenBank/DDBJ whole genome shotgun (WGS) entry which is preliminary data.</text>
</comment>
<evidence type="ECO:0000313" key="2">
    <source>
        <dbReference type="EMBL" id="GAA1926763.1"/>
    </source>
</evidence>
<proteinExistence type="predicted"/>
<keyword evidence="3" id="KW-1185">Reference proteome</keyword>
<dbReference type="InterPro" id="IPR000182">
    <property type="entry name" value="GNAT_dom"/>
</dbReference>
<evidence type="ECO:0000313" key="3">
    <source>
        <dbReference type="Proteomes" id="UP001501612"/>
    </source>
</evidence>